<evidence type="ECO:0000313" key="2">
    <source>
        <dbReference type="EMBL" id="MFC3442972.1"/>
    </source>
</evidence>
<protein>
    <recommendedName>
        <fullName evidence="4">DUF3617 family protein</fullName>
    </recommendedName>
</protein>
<evidence type="ECO:0000313" key="3">
    <source>
        <dbReference type="Proteomes" id="UP001595681"/>
    </source>
</evidence>
<reference evidence="3" key="1">
    <citation type="journal article" date="2019" name="Int. J. Syst. Evol. Microbiol.">
        <title>The Global Catalogue of Microorganisms (GCM) 10K type strain sequencing project: providing services to taxonomists for standard genome sequencing and annotation.</title>
        <authorList>
            <consortium name="The Broad Institute Genomics Platform"/>
            <consortium name="The Broad Institute Genome Sequencing Center for Infectious Disease"/>
            <person name="Wu L."/>
            <person name="Ma J."/>
        </authorList>
    </citation>
    <scope>NUCLEOTIDE SEQUENCE [LARGE SCALE GENOMIC DNA]</scope>
    <source>
        <strain evidence="3">CCM 7491</strain>
    </source>
</reference>
<dbReference type="RefSeq" id="WP_380797286.1">
    <property type="nucleotide sequence ID" value="NZ_JBHRVU010000004.1"/>
</dbReference>
<name>A0ABV7NJI2_9SPHN</name>
<accession>A0ABV7NJI2</accession>
<feature type="chain" id="PRO_5046752071" description="DUF3617 family protein" evidence="1">
    <location>
        <begin position="22"/>
        <end position="139"/>
    </location>
</feature>
<evidence type="ECO:0000256" key="1">
    <source>
        <dbReference type="SAM" id="SignalP"/>
    </source>
</evidence>
<dbReference type="Proteomes" id="UP001595681">
    <property type="component" value="Unassembled WGS sequence"/>
</dbReference>
<gene>
    <name evidence="2" type="ORF">ACFOKF_17505</name>
</gene>
<comment type="caution">
    <text evidence="2">The sequence shown here is derived from an EMBL/GenBank/DDBJ whole genome shotgun (WGS) entry which is preliminary data.</text>
</comment>
<proteinExistence type="predicted"/>
<sequence length="139" mass="15059">MKIRMMAGMILAMAGAAQAQAQMPALTPEQEKLLTREIGDRVLTEKVECVRRSPMLKLTVVSDDLLVYRVGSKRFVSRTIGTCNGLMKGGKPVISLDKPRVCRGDSIVVEDLASGIRTGSCAMGGFALYEQPAKEKKAD</sequence>
<evidence type="ECO:0008006" key="4">
    <source>
        <dbReference type="Google" id="ProtNLM"/>
    </source>
</evidence>
<feature type="signal peptide" evidence="1">
    <location>
        <begin position="1"/>
        <end position="21"/>
    </location>
</feature>
<organism evidence="2 3">
    <name type="scientific">Sphingobium rhizovicinum</name>
    <dbReference type="NCBI Taxonomy" id="432308"/>
    <lineage>
        <taxon>Bacteria</taxon>
        <taxon>Pseudomonadati</taxon>
        <taxon>Pseudomonadota</taxon>
        <taxon>Alphaproteobacteria</taxon>
        <taxon>Sphingomonadales</taxon>
        <taxon>Sphingomonadaceae</taxon>
        <taxon>Sphingobium</taxon>
    </lineage>
</organism>
<keyword evidence="3" id="KW-1185">Reference proteome</keyword>
<keyword evidence="1" id="KW-0732">Signal</keyword>
<dbReference type="EMBL" id="JBHRVU010000004">
    <property type="protein sequence ID" value="MFC3442972.1"/>
    <property type="molecule type" value="Genomic_DNA"/>
</dbReference>